<dbReference type="EMBL" id="CM044704">
    <property type="protein sequence ID" value="KAI5669489.1"/>
    <property type="molecule type" value="Genomic_DNA"/>
</dbReference>
<gene>
    <name evidence="1" type="ORF">M9H77_19342</name>
</gene>
<reference evidence="2" key="1">
    <citation type="journal article" date="2023" name="Nat. Plants">
        <title>Single-cell RNA sequencing provides a high-resolution roadmap for understanding the multicellular compartmentation of specialized metabolism.</title>
        <authorList>
            <person name="Sun S."/>
            <person name="Shen X."/>
            <person name="Li Y."/>
            <person name="Li Y."/>
            <person name="Wang S."/>
            <person name="Li R."/>
            <person name="Zhang H."/>
            <person name="Shen G."/>
            <person name="Guo B."/>
            <person name="Wei J."/>
            <person name="Xu J."/>
            <person name="St-Pierre B."/>
            <person name="Chen S."/>
            <person name="Sun C."/>
        </authorList>
    </citation>
    <scope>NUCLEOTIDE SEQUENCE [LARGE SCALE GENOMIC DNA]</scope>
</reference>
<organism evidence="1 2">
    <name type="scientific">Catharanthus roseus</name>
    <name type="common">Madagascar periwinkle</name>
    <name type="synonym">Vinca rosea</name>
    <dbReference type="NCBI Taxonomy" id="4058"/>
    <lineage>
        <taxon>Eukaryota</taxon>
        <taxon>Viridiplantae</taxon>
        <taxon>Streptophyta</taxon>
        <taxon>Embryophyta</taxon>
        <taxon>Tracheophyta</taxon>
        <taxon>Spermatophyta</taxon>
        <taxon>Magnoliopsida</taxon>
        <taxon>eudicotyledons</taxon>
        <taxon>Gunneridae</taxon>
        <taxon>Pentapetalae</taxon>
        <taxon>asterids</taxon>
        <taxon>lamiids</taxon>
        <taxon>Gentianales</taxon>
        <taxon>Apocynaceae</taxon>
        <taxon>Rauvolfioideae</taxon>
        <taxon>Vinceae</taxon>
        <taxon>Catharanthinae</taxon>
        <taxon>Catharanthus</taxon>
    </lineage>
</organism>
<evidence type="ECO:0000313" key="1">
    <source>
        <dbReference type="EMBL" id="KAI5669489.1"/>
    </source>
</evidence>
<keyword evidence="2" id="KW-1185">Reference proteome</keyword>
<evidence type="ECO:0000313" key="2">
    <source>
        <dbReference type="Proteomes" id="UP001060085"/>
    </source>
</evidence>
<comment type="caution">
    <text evidence="1">The sequence shown here is derived from an EMBL/GenBank/DDBJ whole genome shotgun (WGS) entry which is preliminary data.</text>
</comment>
<accession>A0ACC0BA36</accession>
<proteinExistence type="predicted"/>
<protein>
    <submittedName>
        <fullName evidence="1">Uncharacterized protein</fullName>
    </submittedName>
</protein>
<dbReference type="Proteomes" id="UP001060085">
    <property type="component" value="Linkage Group LG04"/>
</dbReference>
<name>A0ACC0BA36_CATRO</name>
<sequence>MPNLGCNKLKLSEHEYFKTFGKGFAREQIGFISEASRECNIVMMSLLKMVDMFMELNKWLGLYSGMITEAKLNAVISIGDTSSYNGAMQVIFVEFRALSLVVPTRECDFLRYCRKLNDETWVVVDALVYPCSFMI</sequence>